<accession>A0AAW1LWG6</accession>
<protein>
    <submittedName>
        <fullName evidence="1">Uncharacterized protein</fullName>
    </submittedName>
</protein>
<dbReference type="AlphaFoldDB" id="A0AAW1LWG6"/>
<name>A0AAW1LWG6_POPJA</name>
<evidence type="ECO:0000313" key="2">
    <source>
        <dbReference type="Proteomes" id="UP001458880"/>
    </source>
</evidence>
<sequence>MPCIKSLLTVHGSTLNFHRSHPLLASGEVRVPGEKQKQYSSLIHPFPSSHPFASLSMLIRPTLTALSYASERVYRCSRCPEAVRVNSSPPTPFVRGPPHRCSIHQADVLGLYFMY</sequence>
<proteinExistence type="predicted"/>
<comment type="caution">
    <text evidence="1">The sequence shown here is derived from an EMBL/GenBank/DDBJ whole genome shotgun (WGS) entry which is preliminary data.</text>
</comment>
<reference evidence="1 2" key="1">
    <citation type="journal article" date="2024" name="BMC Genomics">
        <title>De novo assembly and annotation of Popillia japonica's genome with initial clues to its potential as an invasive pest.</title>
        <authorList>
            <person name="Cucini C."/>
            <person name="Boschi S."/>
            <person name="Funari R."/>
            <person name="Cardaioli E."/>
            <person name="Iannotti N."/>
            <person name="Marturano G."/>
            <person name="Paoli F."/>
            <person name="Bruttini M."/>
            <person name="Carapelli A."/>
            <person name="Frati F."/>
            <person name="Nardi F."/>
        </authorList>
    </citation>
    <scope>NUCLEOTIDE SEQUENCE [LARGE SCALE GENOMIC DNA]</scope>
    <source>
        <strain evidence="1">DMR45628</strain>
    </source>
</reference>
<dbReference type="EMBL" id="JASPKY010000073">
    <property type="protein sequence ID" value="KAK9739557.1"/>
    <property type="molecule type" value="Genomic_DNA"/>
</dbReference>
<evidence type="ECO:0000313" key="1">
    <source>
        <dbReference type="EMBL" id="KAK9739557.1"/>
    </source>
</evidence>
<organism evidence="1 2">
    <name type="scientific">Popillia japonica</name>
    <name type="common">Japanese beetle</name>
    <dbReference type="NCBI Taxonomy" id="7064"/>
    <lineage>
        <taxon>Eukaryota</taxon>
        <taxon>Metazoa</taxon>
        <taxon>Ecdysozoa</taxon>
        <taxon>Arthropoda</taxon>
        <taxon>Hexapoda</taxon>
        <taxon>Insecta</taxon>
        <taxon>Pterygota</taxon>
        <taxon>Neoptera</taxon>
        <taxon>Endopterygota</taxon>
        <taxon>Coleoptera</taxon>
        <taxon>Polyphaga</taxon>
        <taxon>Scarabaeiformia</taxon>
        <taxon>Scarabaeidae</taxon>
        <taxon>Rutelinae</taxon>
        <taxon>Popillia</taxon>
    </lineage>
</organism>
<keyword evidence="2" id="KW-1185">Reference proteome</keyword>
<gene>
    <name evidence="1" type="ORF">QE152_g8873</name>
</gene>
<dbReference type="Proteomes" id="UP001458880">
    <property type="component" value="Unassembled WGS sequence"/>
</dbReference>